<reference evidence="1 2" key="1">
    <citation type="submission" date="2018-02" db="EMBL/GenBank/DDBJ databases">
        <title>The genomes of Aspergillus section Nigri reveals drivers in fungal speciation.</title>
        <authorList>
            <consortium name="DOE Joint Genome Institute"/>
            <person name="Vesth T.C."/>
            <person name="Nybo J."/>
            <person name="Theobald S."/>
            <person name="Brandl J."/>
            <person name="Frisvad J.C."/>
            <person name="Nielsen K.F."/>
            <person name="Lyhne E.K."/>
            <person name="Kogle M.E."/>
            <person name="Kuo A."/>
            <person name="Riley R."/>
            <person name="Clum A."/>
            <person name="Nolan M."/>
            <person name="Lipzen A."/>
            <person name="Salamov A."/>
            <person name="Henrissat B."/>
            <person name="Wiebenga A."/>
            <person name="De vries R.P."/>
            <person name="Grigoriev I.V."/>
            <person name="Mortensen U.H."/>
            <person name="Andersen M.R."/>
            <person name="Baker S.E."/>
        </authorList>
    </citation>
    <scope>NUCLEOTIDE SEQUENCE [LARGE SCALE GENOMIC DNA]</scope>
    <source>
        <strain evidence="1 2">CBS 121593</strain>
    </source>
</reference>
<name>A0A395HE39_9EURO</name>
<protein>
    <submittedName>
        <fullName evidence="1">Uncharacterized protein</fullName>
    </submittedName>
</protein>
<dbReference type="EMBL" id="KZ824424">
    <property type="protein sequence ID" value="RAL04494.1"/>
    <property type="molecule type" value="Genomic_DNA"/>
</dbReference>
<dbReference type="Proteomes" id="UP000249402">
    <property type="component" value="Unassembled WGS sequence"/>
</dbReference>
<gene>
    <name evidence="1" type="ORF">BO80DRAFT_441959</name>
</gene>
<evidence type="ECO:0000313" key="2">
    <source>
        <dbReference type="Proteomes" id="UP000249402"/>
    </source>
</evidence>
<dbReference type="OrthoDB" id="4177946at2759"/>
<sequence>MQVYLSLPVFQALIASLEHNPTNEDAIRALAGGFMAYYFPRRRRWIIPPPDSQGNAMGDFVALRFFGERPSFDHIVVKVLRNDDGLVPALNHLQTLMEPMCPRYDNCWAIFFHGLHVRFYEYNGNFPVGRRLSPLRPASEPLRNTFHVRNDSAIVHELMRLIDDQLIPRPRPAIRPMNGS</sequence>
<proteinExistence type="predicted"/>
<keyword evidence="2" id="KW-1185">Reference proteome</keyword>
<dbReference type="VEuPathDB" id="FungiDB:BO80DRAFT_441959"/>
<organism evidence="1 2">
    <name type="scientific">Aspergillus ibericus CBS 121593</name>
    <dbReference type="NCBI Taxonomy" id="1448316"/>
    <lineage>
        <taxon>Eukaryota</taxon>
        <taxon>Fungi</taxon>
        <taxon>Dikarya</taxon>
        <taxon>Ascomycota</taxon>
        <taxon>Pezizomycotina</taxon>
        <taxon>Eurotiomycetes</taxon>
        <taxon>Eurotiomycetidae</taxon>
        <taxon>Eurotiales</taxon>
        <taxon>Aspergillaceae</taxon>
        <taxon>Aspergillus</taxon>
        <taxon>Aspergillus subgen. Circumdati</taxon>
    </lineage>
</organism>
<dbReference type="AlphaFoldDB" id="A0A395HE39"/>
<accession>A0A395HE39</accession>
<dbReference type="GeneID" id="37226101"/>
<evidence type="ECO:0000313" key="1">
    <source>
        <dbReference type="EMBL" id="RAL04494.1"/>
    </source>
</evidence>
<dbReference type="RefSeq" id="XP_025578821.1">
    <property type="nucleotide sequence ID" value="XM_025721236.1"/>
</dbReference>